<reference evidence="2" key="1">
    <citation type="submission" date="2023-01" db="EMBL/GenBank/DDBJ databases">
        <title>The growth and conidiation of Purpureocillium lavendulum are regulated by nitrogen source and histone H3K14 acetylation.</title>
        <authorList>
            <person name="Tang P."/>
            <person name="Han J."/>
            <person name="Zhang C."/>
            <person name="Tang P."/>
            <person name="Qi F."/>
            <person name="Zhang K."/>
            <person name="Liang L."/>
        </authorList>
    </citation>
    <scope>NUCLEOTIDE SEQUENCE</scope>
    <source>
        <strain evidence="2">YMF1.00683</strain>
    </source>
</reference>
<dbReference type="EMBL" id="JAQHRD010000023">
    <property type="protein sequence ID" value="KAJ6436370.1"/>
    <property type="molecule type" value="Genomic_DNA"/>
</dbReference>
<evidence type="ECO:0000313" key="3">
    <source>
        <dbReference type="Proteomes" id="UP001163105"/>
    </source>
</evidence>
<sequence length="153" mass="16280">MSTALAITIVQPIGYYESFAATATPTDLDSNMTCPYLETEIGWTSMVPVSAALAPHYPTLATLSWSSSRNDDPALMPNTLFGFGNGGTSGSSTPKPGAGAYTEWWSSYIEASSGMKSLERRESPDEGHLNDSGANASTDPVPRSRNNNRLPNV</sequence>
<proteinExistence type="predicted"/>
<protein>
    <submittedName>
        <fullName evidence="2">C2h2 type zinc finger domain-containing protein</fullName>
    </submittedName>
</protein>
<feature type="compositionally biased region" description="Polar residues" evidence="1">
    <location>
        <begin position="132"/>
        <end position="153"/>
    </location>
</feature>
<organism evidence="2 3">
    <name type="scientific">Purpureocillium lavendulum</name>
    <dbReference type="NCBI Taxonomy" id="1247861"/>
    <lineage>
        <taxon>Eukaryota</taxon>
        <taxon>Fungi</taxon>
        <taxon>Dikarya</taxon>
        <taxon>Ascomycota</taxon>
        <taxon>Pezizomycotina</taxon>
        <taxon>Sordariomycetes</taxon>
        <taxon>Hypocreomycetidae</taxon>
        <taxon>Hypocreales</taxon>
        <taxon>Ophiocordycipitaceae</taxon>
        <taxon>Purpureocillium</taxon>
    </lineage>
</organism>
<feature type="region of interest" description="Disordered" evidence="1">
    <location>
        <begin position="115"/>
        <end position="153"/>
    </location>
</feature>
<evidence type="ECO:0000313" key="2">
    <source>
        <dbReference type="EMBL" id="KAJ6436370.1"/>
    </source>
</evidence>
<evidence type="ECO:0000256" key="1">
    <source>
        <dbReference type="SAM" id="MobiDB-lite"/>
    </source>
</evidence>
<feature type="compositionally biased region" description="Basic and acidic residues" evidence="1">
    <location>
        <begin position="117"/>
        <end position="129"/>
    </location>
</feature>
<comment type="caution">
    <text evidence="2">The sequence shown here is derived from an EMBL/GenBank/DDBJ whole genome shotgun (WGS) entry which is preliminary data.</text>
</comment>
<name>A0AB34FBY0_9HYPO</name>
<accession>A0AB34FBY0</accession>
<keyword evidence="3" id="KW-1185">Reference proteome</keyword>
<feature type="region of interest" description="Disordered" evidence="1">
    <location>
        <begin position="76"/>
        <end position="97"/>
    </location>
</feature>
<dbReference type="Proteomes" id="UP001163105">
    <property type="component" value="Unassembled WGS sequence"/>
</dbReference>
<dbReference type="AlphaFoldDB" id="A0AB34FBY0"/>
<gene>
    <name evidence="2" type="ORF">O9K51_11084</name>
</gene>